<dbReference type="GO" id="GO:0051301">
    <property type="term" value="P:cell division"/>
    <property type="evidence" value="ECO:0007669"/>
    <property type="project" value="InterPro"/>
</dbReference>
<dbReference type="InterPro" id="IPR011990">
    <property type="entry name" value="TPR-like_helical_dom_sf"/>
</dbReference>
<sequence>MMRGFALSLVVLRVPVLITTILVLGGCATKSDIRDLQVELQAELRVLAERQAALIAQLQTEANSTRDTLRSQSIQLFDFRGEISQQLREIGEGLATLEVLAGENQRAIMGIRGQVTNLRSGSVTAASPVLDSTGMLGGAVGDADQLYRTAAEQFGRGSLNTARMAFQQFVQSYPNHALAPEAHFSLADILYQQEDFDAALEAFGEIQSRFPTAAKVPDALYRIALIQIEMEEIESAIDTLERITNTYPGSVIAEIAADKLEEIGS</sequence>
<dbReference type="InterPro" id="IPR018704">
    <property type="entry name" value="SecYEG/CpoB_TPR"/>
</dbReference>
<gene>
    <name evidence="2" type="ORF">METZ01_LOCUS37111</name>
</gene>
<dbReference type="HAMAP" id="MF_02066">
    <property type="entry name" value="CpoB"/>
    <property type="match status" value="1"/>
</dbReference>
<evidence type="ECO:0000259" key="1">
    <source>
        <dbReference type="Pfam" id="PF09976"/>
    </source>
</evidence>
<protein>
    <recommendedName>
        <fullName evidence="1">Ancillary SecYEG translocon subunit/Cell division coordinator CpoB TPR domain-containing protein</fullName>
    </recommendedName>
</protein>
<name>A0A381R352_9ZZZZ</name>
<evidence type="ECO:0000313" key="2">
    <source>
        <dbReference type="EMBL" id="SUZ84257.1"/>
    </source>
</evidence>
<dbReference type="AlphaFoldDB" id="A0A381R352"/>
<dbReference type="NCBIfam" id="TIGR02795">
    <property type="entry name" value="tol_pal_ybgF"/>
    <property type="match status" value="1"/>
</dbReference>
<dbReference type="SMART" id="SM00028">
    <property type="entry name" value="TPR"/>
    <property type="match status" value="3"/>
</dbReference>
<dbReference type="Pfam" id="PF09976">
    <property type="entry name" value="TPR_21"/>
    <property type="match status" value="1"/>
</dbReference>
<dbReference type="InterPro" id="IPR014162">
    <property type="entry name" value="CpoB_C"/>
</dbReference>
<dbReference type="InterPro" id="IPR034706">
    <property type="entry name" value="CpoB"/>
</dbReference>
<dbReference type="EMBL" id="UINC01001587">
    <property type="protein sequence ID" value="SUZ84257.1"/>
    <property type="molecule type" value="Genomic_DNA"/>
</dbReference>
<dbReference type="PROSITE" id="PS50005">
    <property type="entry name" value="TPR"/>
    <property type="match status" value="1"/>
</dbReference>
<dbReference type="Gene3D" id="1.25.40.10">
    <property type="entry name" value="Tetratricopeptide repeat domain"/>
    <property type="match status" value="1"/>
</dbReference>
<proteinExistence type="inferred from homology"/>
<accession>A0A381R352</accession>
<dbReference type="InterPro" id="IPR019734">
    <property type="entry name" value="TPR_rpt"/>
</dbReference>
<dbReference type="SUPFAM" id="SSF48452">
    <property type="entry name" value="TPR-like"/>
    <property type="match status" value="1"/>
</dbReference>
<dbReference type="PROSITE" id="PS51257">
    <property type="entry name" value="PROKAR_LIPOPROTEIN"/>
    <property type="match status" value="1"/>
</dbReference>
<reference evidence="2" key="1">
    <citation type="submission" date="2018-05" db="EMBL/GenBank/DDBJ databases">
        <authorList>
            <person name="Lanie J.A."/>
            <person name="Ng W.-L."/>
            <person name="Kazmierczak K.M."/>
            <person name="Andrzejewski T.M."/>
            <person name="Davidsen T.M."/>
            <person name="Wayne K.J."/>
            <person name="Tettelin H."/>
            <person name="Glass J.I."/>
            <person name="Rusch D."/>
            <person name="Podicherti R."/>
            <person name="Tsui H.-C.T."/>
            <person name="Winkler M.E."/>
        </authorList>
    </citation>
    <scope>NUCLEOTIDE SEQUENCE</scope>
</reference>
<organism evidence="2">
    <name type="scientific">marine metagenome</name>
    <dbReference type="NCBI Taxonomy" id="408172"/>
    <lineage>
        <taxon>unclassified sequences</taxon>
        <taxon>metagenomes</taxon>
        <taxon>ecological metagenomes</taxon>
    </lineage>
</organism>
<feature type="domain" description="Ancillary SecYEG translocon subunit/Cell division coordinator CpoB TPR" evidence="1">
    <location>
        <begin position="143"/>
        <end position="246"/>
    </location>
</feature>